<name>A0AAV5SIN9_9BILA</name>
<feature type="compositionally biased region" description="Acidic residues" evidence="1">
    <location>
        <begin position="156"/>
        <end position="168"/>
    </location>
</feature>
<dbReference type="SMART" id="SM00506">
    <property type="entry name" value="A1pp"/>
    <property type="match status" value="1"/>
</dbReference>
<gene>
    <name evidence="3" type="ORF">PENTCL1PPCAC_2200</name>
</gene>
<dbReference type="GO" id="GO:0006974">
    <property type="term" value="P:DNA damage response"/>
    <property type="evidence" value="ECO:0007669"/>
    <property type="project" value="TreeGrafter"/>
</dbReference>
<dbReference type="InterPro" id="IPR043472">
    <property type="entry name" value="Macro_dom-like"/>
</dbReference>
<accession>A0AAV5SIN9</accession>
<comment type="caution">
    <text evidence="3">The sequence shown here is derived from an EMBL/GenBank/DDBJ whole genome shotgun (WGS) entry which is preliminary data.</text>
</comment>
<feature type="domain" description="Macro" evidence="2">
    <location>
        <begin position="1"/>
        <end position="148"/>
    </location>
</feature>
<sequence length="328" mass="37270">GGVDGAIHRAAGYNQLQTECRKHPRPVATGDAVITDSCKLSAYVKKIIHCVGPICYGGVTEAKRNQLESCYRRAIELSEENRLRSIAFCCISTGIYGYDNEDAARTVVKFLWKHLSKEENAQKWDRVVLCLFMDIDKKCYKHYITKLIQDPNFFDEKEEEKENEDEDDKEKKKEDKEDKKDKKDEDMDEDKEKKTEKEEKKEGNEKDETDSSKKDDAESEKPQTKEGENAIEKDTVSQTEDKSEKNTVEGGDGVKTEKATTSASNTSASEKMDEERDGVKGEGEKENNVVDGNVKKEEGMTRMKRGLSDEKEGEPPIKRDKPERESAV</sequence>
<proteinExistence type="predicted"/>
<feature type="compositionally biased region" description="Basic and acidic residues" evidence="1">
    <location>
        <begin position="169"/>
        <end position="258"/>
    </location>
</feature>
<evidence type="ECO:0000256" key="1">
    <source>
        <dbReference type="SAM" id="MobiDB-lite"/>
    </source>
</evidence>
<evidence type="ECO:0000313" key="3">
    <source>
        <dbReference type="EMBL" id="GMS80025.1"/>
    </source>
</evidence>
<dbReference type="GO" id="GO:0140291">
    <property type="term" value="P:peptidyl-glutamate ADP-deribosylation"/>
    <property type="evidence" value="ECO:0007669"/>
    <property type="project" value="TreeGrafter"/>
</dbReference>
<feature type="compositionally biased region" description="Basic and acidic residues" evidence="1">
    <location>
        <begin position="270"/>
        <end position="328"/>
    </location>
</feature>
<evidence type="ECO:0000259" key="2">
    <source>
        <dbReference type="PROSITE" id="PS51154"/>
    </source>
</evidence>
<dbReference type="PROSITE" id="PS51154">
    <property type="entry name" value="MACRO"/>
    <property type="match status" value="1"/>
</dbReference>
<keyword evidence="4" id="KW-1185">Reference proteome</keyword>
<dbReference type="Pfam" id="PF01661">
    <property type="entry name" value="Macro"/>
    <property type="match status" value="1"/>
</dbReference>
<dbReference type="InterPro" id="IPR002589">
    <property type="entry name" value="Macro_dom"/>
</dbReference>
<organism evidence="3 4">
    <name type="scientific">Pristionchus entomophagus</name>
    <dbReference type="NCBI Taxonomy" id="358040"/>
    <lineage>
        <taxon>Eukaryota</taxon>
        <taxon>Metazoa</taxon>
        <taxon>Ecdysozoa</taxon>
        <taxon>Nematoda</taxon>
        <taxon>Chromadorea</taxon>
        <taxon>Rhabditida</taxon>
        <taxon>Rhabditina</taxon>
        <taxon>Diplogasteromorpha</taxon>
        <taxon>Diplogasteroidea</taxon>
        <taxon>Neodiplogasteridae</taxon>
        <taxon>Pristionchus</taxon>
    </lineage>
</organism>
<dbReference type="EMBL" id="BTSX01000001">
    <property type="protein sequence ID" value="GMS80025.1"/>
    <property type="molecule type" value="Genomic_DNA"/>
</dbReference>
<dbReference type="GO" id="GO:0140293">
    <property type="term" value="F:ADP-ribosylglutamate hydrolase activity"/>
    <property type="evidence" value="ECO:0007669"/>
    <property type="project" value="TreeGrafter"/>
</dbReference>
<evidence type="ECO:0000313" key="4">
    <source>
        <dbReference type="Proteomes" id="UP001432027"/>
    </source>
</evidence>
<dbReference type="GO" id="GO:0042278">
    <property type="term" value="P:purine nucleoside metabolic process"/>
    <property type="evidence" value="ECO:0007669"/>
    <property type="project" value="TreeGrafter"/>
</dbReference>
<dbReference type="AlphaFoldDB" id="A0AAV5SIN9"/>
<dbReference type="GO" id="GO:0005654">
    <property type="term" value="C:nucleoplasm"/>
    <property type="evidence" value="ECO:0007669"/>
    <property type="project" value="TreeGrafter"/>
</dbReference>
<reference evidence="3" key="1">
    <citation type="submission" date="2023-10" db="EMBL/GenBank/DDBJ databases">
        <title>Genome assembly of Pristionchus species.</title>
        <authorList>
            <person name="Yoshida K."/>
            <person name="Sommer R.J."/>
        </authorList>
    </citation>
    <scope>NUCLEOTIDE SEQUENCE</scope>
    <source>
        <strain evidence="3">RS0144</strain>
    </source>
</reference>
<dbReference type="SUPFAM" id="SSF52949">
    <property type="entry name" value="Macro domain-like"/>
    <property type="match status" value="1"/>
</dbReference>
<protein>
    <recommendedName>
        <fullName evidence="2">Macro domain-containing protein</fullName>
    </recommendedName>
</protein>
<dbReference type="PANTHER" id="PTHR11106">
    <property type="entry name" value="GANGLIOSIDE INDUCED DIFFERENTIATION ASSOCIATED PROTEIN 2-RELATED"/>
    <property type="match status" value="1"/>
</dbReference>
<feature type="region of interest" description="Disordered" evidence="1">
    <location>
        <begin position="156"/>
        <end position="328"/>
    </location>
</feature>
<dbReference type="Proteomes" id="UP001432027">
    <property type="component" value="Unassembled WGS sequence"/>
</dbReference>
<feature type="non-terminal residue" evidence="3">
    <location>
        <position position="1"/>
    </location>
</feature>
<dbReference type="PANTHER" id="PTHR11106:SF27">
    <property type="entry name" value="MACRO DOMAIN-CONTAINING PROTEIN"/>
    <property type="match status" value="1"/>
</dbReference>
<feature type="compositionally biased region" description="Low complexity" evidence="1">
    <location>
        <begin position="259"/>
        <end position="269"/>
    </location>
</feature>
<dbReference type="Gene3D" id="3.40.220.10">
    <property type="entry name" value="Leucine Aminopeptidase, subunit E, domain 1"/>
    <property type="match status" value="1"/>
</dbReference>